<dbReference type="RefSeq" id="WP_330198420.1">
    <property type="nucleotide sequence ID" value="NZ_JAZDRP010000003.1"/>
</dbReference>
<evidence type="ECO:0000313" key="3">
    <source>
        <dbReference type="Proteomes" id="UP001354971"/>
    </source>
</evidence>
<organism evidence="2 3">
    <name type="scientific">Hyphobacterium lacteum</name>
    <dbReference type="NCBI Taxonomy" id="3116575"/>
    <lineage>
        <taxon>Bacteria</taxon>
        <taxon>Pseudomonadati</taxon>
        <taxon>Pseudomonadota</taxon>
        <taxon>Alphaproteobacteria</taxon>
        <taxon>Maricaulales</taxon>
        <taxon>Maricaulaceae</taxon>
        <taxon>Hyphobacterium</taxon>
    </lineage>
</organism>
<dbReference type="Proteomes" id="UP001354971">
    <property type="component" value="Unassembled WGS sequence"/>
</dbReference>
<reference evidence="2 3" key="1">
    <citation type="submission" date="2024-01" db="EMBL/GenBank/DDBJ databases">
        <title>Hyphobacterium bacterium isolated from marine sediment.</title>
        <authorList>
            <person name="Zhao S."/>
        </authorList>
    </citation>
    <scope>NUCLEOTIDE SEQUENCE [LARGE SCALE GENOMIC DNA]</scope>
    <source>
        <strain evidence="3">HN65</strain>
    </source>
</reference>
<gene>
    <name evidence="2" type="ORF">V0U79_05205</name>
</gene>
<dbReference type="InterPro" id="IPR021830">
    <property type="entry name" value="DUF3422"/>
</dbReference>
<sequence>MTLRPVLLPQHPDRAAIHAEAHARPPMPIASERSEAWHWVLYDAPVDPRYWPRTFNPEAFHQLIECKDGVLRLERHTEFVALTFFGEKPPCPETMTLIAGCPGQQMAGARVVVAPESGELIAALFGESRLFGGEALFPGIFIHTDFAVGEQGLVTFLVTGVFEDDYSRGRLVKRLLDVETYRMASLLALPLVRSMAPQLPDLERRASLATRRLTDEPDRLNEVIADLAEILKNCALLRDQTRFRIAAALAYDDLVTDRLNGLDETPVGQRQTLRGFIQHRLAPGMQSVRAFERRQDELADEVTAALALARTQLDHTTQRQSQALLASMETRARQQVHLAQAVEGLSVAAITYYSIGLLSYVLHAIPPFGIDDTLIEALAIVPIAVIAALITRRMRKAVEKMDVADQSPGAQ</sequence>
<dbReference type="Pfam" id="PF11902">
    <property type="entry name" value="DUF3422"/>
    <property type="match status" value="1"/>
</dbReference>
<evidence type="ECO:0000313" key="2">
    <source>
        <dbReference type="EMBL" id="MEE2525756.1"/>
    </source>
</evidence>
<dbReference type="EMBL" id="JAZDRP010000003">
    <property type="protein sequence ID" value="MEE2525756.1"/>
    <property type="molecule type" value="Genomic_DNA"/>
</dbReference>
<keyword evidence="1" id="KW-1133">Transmembrane helix</keyword>
<protein>
    <submittedName>
        <fullName evidence="2">DUF3422 domain-containing protein</fullName>
    </submittedName>
</protein>
<keyword evidence="1" id="KW-0812">Transmembrane</keyword>
<name>A0ABU7LPA9_9PROT</name>
<feature type="transmembrane region" description="Helical" evidence="1">
    <location>
        <begin position="341"/>
        <end position="362"/>
    </location>
</feature>
<evidence type="ECO:0000256" key="1">
    <source>
        <dbReference type="SAM" id="Phobius"/>
    </source>
</evidence>
<accession>A0ABU7LPA9</accession>
<keyword evidence="1" id="KW-0472">Membrane</keyword>
<keyword evidence="3" id="KW-1185">Reference proteome</keyword>
<proteinExistence type="predicted"/>
<feature type="transmembrane region" description="Helical" evidence="1">
    <location>
        <begin position="374"/>
        <end position="391"/>
    </location>
</feature>
<comment type="caution">
    <text evidence="2">The sequence shown here is derived from an EMBL/GenBank/DDBJ whole genome shotgun (WGS) entry which is preliminary data.</text>
</comment>